<protein>
    <submittedName>
        <fullName evidence="3">Vegetative cell wall protein gp1</fullName>
    </submittedName>
</protein>
<evidence type="ECO:0000313" key="2">
    <source>
        <dbReference type="Proteomes" id="UP000504609"/>
    </source>
</evidence>
<dbReference type="Proteomes" id="UP000504609">
    <property type="component" value="Unplaced"/>
</dbReference>
<proteinExistence type="predicted"/>
<feature type="compositionally biased region" description="Pro residues" evidence="1">
    <location>
        <begin position="87"/>
        <end position="132"/>
    </location>
</feature>
<organism evidence="2 3">
    <name type="scientific">Cucurbita moschata</name>
    <name type="common">Winter crookneck squash</name>
    <name type="synonym">Cucurbita pepo var. moschata</name>
    <dbReference type="NCBI Taxonomy" id="3662"/>
    <lineage>
        <taxon>Eukaryota</taxon>
        <taxon>Viridiplantae</taxon>
        <taxon>Streptophyta</taxon>
        <taxon>Embryophyta</taxon>
        <taxon>Tracheophyta</taxon>
        <taxon>Spermatophyta</taxon>
        <taxon>Magnoliopsida</taxon>
        <taxon>eudicotyledons</taxon>
        <taxon>Gunneridae</taxon>
        <taxon>Pentapetalae</taxon>
        <taxon>rosids</taxon>
        <taxon>fabids</taxon>
        <taxon>Cucurbitales</taxon>
        <taxon>Cucurbitaceae</taxon>
        <taxon>Cucurbiteae</taxon>
        <taxon>Cucurbita</taxon>
    </lineage>
</organism>
<accession>A0A6J1GD64</accession>
<reference evidence="3" key="1">
    <citation type="submission" date="2025-08" db="UniProtKB">
        <authorList>
            <consortium name="RefSeq"/>
        </authorList>
    </citation>
    <scope>IDENTIFICATION</scope>
    <source>
        <tissue evidence="3">Young leaves</tissue>
    </source>
</reference>
<gene>
    <name evidence="3" type="primary">LOC111452871</name>
</gene>
<sequence>MSCTSPFSFTLIRKTLPIYYSSSSSSNLVIPSFPSHGEFLPFKNSAPLSRFLLVGDSPEFPQKSPIPEPSVPLEIPQISTSPEIDPITPPELPPLTPGPDFPGLPSPLPPGPDLPVPPVPSPPGIDVPIPPHKPPDIEPPRPGSPVPEPDILPPPPPEFPPPRPPGPEILTSPSSPDIPPVSMF</sequence>
<evidence type="ECO:0000313" key="3">
    <source>
        <dbReference type="RefSeq" id="XP_022949559.1"/>
    </source>
</evidence>
<keyword evidence="2" id="KW-1185">Reference proteome</keyword>
<dbReference type="PRINTS" id="PR01217">
    <property type="entry name" value="PRICHEXTENSN"/>
</dbReference>
<dbReference type="GeneID" id="111452871"/>
<feature type="compositionally biased region" description="Pro residues" evidence="1">
    <location>
        <begin position="140"/>
        <end position="167"/>
    </location>
</feature>
<dbReference type="AlphaFoldDB" id="A0A6J1GD64"/>
<evidence type="ECO:0000256" key="1">
    <source>
        <dbReference type="SAM" id="MobiDB-lite"/>
    </source>
</evidence>
<feature type="region of interest" description="Disordered" evidence="1">
    <location>
        <begin position="56"/>
        <end position="184"/>
    </location>
</feature>
<name>A0A6J1GD64_CUCMO</name>
<dbReference type="RefSeq" id="XP_022949559.1">
    <property type="nucleotide sequence ID" value="XM_023093791.1"/>
</dbReference>
<dbReference type="KEGG" id="cmos:111452871"/>